<keyword evidence="2" id="KW-0812">Transmembrane</keyword>
<keyword evidence="5" id="KW-1185">Reference proteome</keyword>
<evidence type="ECO:0000313" key="3">
    <source>
        <dbReference type="EMBL" id="BDZ37431.1"/>
    </source>
</evidence>
<reference evidence="3" key="1">
    <citation type="journal article" date="2014" name="Int. J. Syst. Evol. Microbiol.">
        <title>Complete genome of a new Firmicutes species belonging to the dominant human colonic microbiota ('Ruminococcus bicirculans') reveals two chromosomes and a selective capacity to utilize plant glucans.</title>
        <authorList>
            <consortium name="NISC Comparative Sequencing Program"/>
            <person name="Wegmann U."/>
            <person name="Louis P."/>
            <person name="Goesmann A."/>
            <person name="Henrissat B."/>
            <person name="Duncan S.H."/>
            <person name="Flint H.J."/>
        </authorList>
    </citation>
    <scope>NUCLEOTIDE SEQUENCE</scope>
    <source>
        <strain evidence="3">NBRC 106310</strain>
    </source>
</reference>
<feature type="region of interest" description="Disordered" evidence="1">
    <location>
        <begin position="136"/>
        <end position="161"/>
    </location>
</feature>
<feature type="compositionally biased region" description="Low complexity" evidence="1">
    <location>
        <begin position="136"/>
        <end position="154"/>
    </location>
</feature>
<feature type="transmembrane region" description="Helical" evidence="2">
    <location>
        <begin position="34"/>
        <end position="52"/>
    </location>
</feature>
<organism evidence="3 5">
    <name type="scientific">Microbacterium suwonense</name>
    <dbReference type="NCBI Taxonomy" id="683047"/>
    <lineage>
        <taxon>Bacteria</taxon>
        <taxon>Bacillati</taxon>
        <taxon>Actinomycetota</taxon>
        <taxon>Actinomycetes</taxon>
        <taxon>Micrococcales</taxon>
        <taxon>Microbacteriaceae</taxon>
        <taxon>Microbacterium</taxon>
    </lineage>
</organism>
<evidence type="ECO:0000313" key="4">
    <source>
        <dbReference type="EMBL" id="BDZ40695.1"/>
    </source>
</evidence>
<dbReference type="RefSeq" id="WP_286303209.1">
    <property type="nucleotide sequence ID" value="NZ_AP027728.1"/>
</dbReference>
<dbReference type="EMBL" id="AP027728">
    <property type="protein sequence ID" value="BDZ37431.1"/>
    <property type="molecule type" value="Genomic_DNA"/>
</dbReference>
<reference evidence="3" key="3">
    <citation type="submission" date="2023-02" db="EMBL/GenBank/DDBJ databases">
        <authorList>
            <person name="Sun Q."/>
            <person name="Mori K."/>
        </authorList>
    </citation>
    <scope>NUCLEOTIDE SEQUENCE</scope>
    <source>
        <strain evidence="3">NBRC 106310</strain>
    </source>
</reference>
<dbReference type="Proteomes" id="UP001321543">
    <property type="component" value="Chromosome"/>
</dbReference>
<gene>
    <name evidence="3" type="ORF">GCM10025863_00450</name>
    <name evidence="4" type="ORF">GCM10025863_33090</name>
</gene>
<keyword evidence="2" id="KW-0472">Membrane</keyword>
<dbReference type="EMBL" id="AP027728">
    <property type="protein sequence ID" value="BDZ40695.1"/>
    <property type="molecule type" value="Genomic_DNA"/>
</dbReference>
<keyword evidence="2" id="KW-1133">Transmembrane helix</keyword>
<accession>A0ABM8FPU7</accession>
<sequence>MKRRPLTARGWGCLLSGILLIVAANVLSARPLLYVGLLLAALPVICLLVVRLPRRRGEVHRQVSTDVLAVGETSRVNVRFDLYAFGIPRGTWRDTLPAAVHGDARGDYPEDALRYDLEGFAAASARSGRCCCAPRIRSGSSSASRRSAIRARSPSSRRRSR</sequence>
<protein>
    <recommendedName>
        <fullName evidence="6">DUF58 domain-containing protein</fullName>
    </recommendedName>
</protein>
<evidence type="ECO:0008006" key="6">
    <source>
        <dbReference type="Google" id="ProtNLM"/>
    </source>
</evidence>
<proteinExistence type="predicted"/>
<evidence type="ECO:0000256" key="2">
    <source>
        <dbReference type="SAM" id="Phobius"/>
    </source>
</evidence>
<name>A0ABM8FPU7_9MICO</name>
<reference evidence="5" key="2">
    <citation type="journal article" date="2019" name="Int. J. Syst. Evol. Microbiol.">
        <title>The Global Catalogue of Microorganisms (GCM) 10K type strain sequencing project: providing services to taxonomists for standard genome sequencing and annotation.</title>
        <authorList>
            <consortium name="The Broad Institute Genomics Platform"/>
            <consortium name="The Broad Institute Genome Sequencing Center for Infectious Disease"/>
            <person name="Wu L."/>
            <person name="Ma J."/>
        </authorList>
    </citation>
    <scope>NUCLEOTIDE SEQUENCE [LARGE SCALE GENOMIC DNA]</scope>
    <source>
        <strain evidence="5">NBRC 106310</strain>
    </source>
</reference>
<evidence type="ECO:0000313" key="5">
    <source>
        <dbReference type="Proteomes" id="UP001321543"/>
    </source>
</evidence>
<evidence type="ECO:0000256" key="1">
    <source>
        <dbReference type="SAM" id="MobiDB-lite"/>
    </source>
</evidence>